<dbReference type="PROSITE" id="PS00671">
    <property type="entry name" value="D_2_HYDROXYACID_DH_3"/>
    <property type="match status" value="1"/>
</dbReference>
<evidence type="ECO:0000256" key="2">
    <source>
        <dbReference type="ARBA" id="ARBA00023002"/>
    </source>
</evidence>
<comment type="caution">
    <text evidence="7">The sequence shown here is derived from an EMBL/GenBank/DDBJ whole genome shotgun (WGS) entry which is preliminary data.</text>
</comment>
<dbReference type="Gene3D" id="3.40.50.720">
    <property type="entry name" value="NAD(P)-binding Rossmann-like Domain"/>
    <property type="match status" value="2"/>
</dbReference>
<dbReference type="InterPro" id="IPR006140">
    <property type="entry name" value="D-isomer_DH_NAD-bd"/>
</dbReference>
<dbReference type="PANTHER" id="PTHR10996:SF178">
    <property type="entry name" value="2-HYDROXYACID DEHYDROGENASE YGL185C-RELATED"/>
    <property type="match status" value="1"/>
</dbReference>
<feature type="domain" description="D-isomer specific 2-hydroxyacid dehydrogenase catalytic" evidence="5">
    <location>
        <begin position="27"/>
        <end position="315"/>
    </location>
</feature>
<evidence type="ECO:0000256" key="4">
    <source>
        <dbReference type="RuleBase" id="RU003719"/>
    </source>
</evidence>
<reference evidence="7 8" key="1">
    <citation type="submission" date="2020-07" db="EMBL/GenBank/DDBJ databases">
        <title>Sequencing the genomes of 1000 actinobacteria strains.</title>
        <authorList>
            <person name="Klenk H.-P."/>
        </authorList>
    </citation>
    <scope>NUCLEOTIDE SEQUENCE [LARGE SCALE GENOMIC DNA]</scope>
    <source>
        <strain evidence="7 8">DSM 45763</strain>
    </source>
</reference>
<dbReference type="Pfam" id="PF02826">
    <property type="entry name" value="2-Hacid_dh_C"/>
    <property type="match status" value="1"/>
</dbReference>
<gene>
    <name evidence="7" type="ORF">HDA43_005436</name>
</gene>
<dbReference type="GO" id="GO:0004617">
    <property type="term" value="F:phosphoglycerate dehydrogenase activity"/>
    <property type="evidence" value="ECO:0007669"/>
    <property type="project" value="UniProtKB-EC"/>
</dbReference>
<evidence type="ECO:0000313" key="7">
    <source>
        <dbReference type="EMBL" id="NYF43209.1"/>
    </source>
</evidence>
<dbReference type="GO" id="GO:0030267">
    <property type="term" value="F:glyoxylate reductase (NADPH) activity"/>
    <property type="evidence" value="ECO:0007669"/>
    <property type="project" value="TreeGrafter"/>
</dbReference>
<evidence type="ECO:0000256" key="1">
    <source>
        <dbReference type="ARBA" id="ARBA00005854"/>
    </source>
</evidence>
<protein>
    <submittedName>
        <fullName evidence="7">D-3-phosphoglycerate dehydrogenase</fullName>
        <ecNumber evidence="7">1.1.1.95</ecNumber>
    </submittedName>
</protein>
<keyword evidence="8" id="KW-1185">Reference proteome</keyword>
<dbReference type="PANTHER" id="PTHR10996">
    <property type="entry name" value="2-HYDROXYACID DEHYDROGENASE-RELATED"/>
    <property type="match status" value="1"/>
</dbReference>
<dbReference type="Proteomes" id="UP000576393">
    <property type="component" value="Unassembled WGS sequence"/>
</dbReference>
<organism evidence="7 8">
    <name type="scientific">Streptosporangium sandarakinum</name>
    <dbReference type="NCBI Taxonomy" id="1260955"/>
    <lineage>
        <taxon>Bacteria</taxon>
        <taxon>Bacillati</taxon>
        <taxon>Actinomycetota</taxon>
        <taxon>Actinomycetes</taxon>
        <taxon>Streptosporangiales</taxon>
        <taxon>Streptosporangiaceae</taxon>
        <taxon>Streptosporangium</taxon>
    </lineage>
</organism>
<evidence type="ECO:0000259" key="5">
    <source>
        <dbReference type="Pfam" id="PF00389"/>
    </source>
</evidence>
<dbReference type="SUPFAM" id="SSF52283">
    <property type="entry name" value="Formate/glycerate dehydrogenase catalytic domain-like"/>
    <property type="match status" value="1"/>
</dbReference>
<dbReference type="AlphaFoldDB" id="A0A852V410"/>
<accession>A0A852V410</accession>
<dbReference type="InterPro" id="IPR029753">
    <property type="entry name" value="D-isomer_DH_CS"/>
</dbReference>
<dbReference type="SUPFAM" id="SSF51735">
    <property type="entry name" value="NAD(P)-binding Rossmann-fold domains"/>
    <property type="match status" value="1"/>
</dbReference>
<sequence>MTGEAPWKVLALPPLPAEALRGLLGPLGDRVEVSVPESRDRAGLLTALAGAEIVVGDWSGGLALDAEAVRAAPRLAFVQQPSVGVDGHDLAALAAAGVPLANTAGVSAVAVAEWCLAAALSLSRRLPEADAAVRAGGWPQLDLGPRELYGSRVGIVGFGPIGQECARMFAAHGCEVSYWTRRPREAPYAHRPLPELVASSDVLVVVVALTEETRGLVDPLRMPAGSLLVNAARGGVVDGAALLSALSSGHLGGAALDVFETEPLPADDPLRGHPRVLLSPHVAGVTAQVTGRLVRRVLDNLGAALDGRPVTDVVNGTGAVVRRRTGRA</sequence>
<dbReference type="InterPro" id="IPR050223">
    <property type="entry name" value="D-isomer_2-hydroxyacid_DH"/>
</dbReference>
<dbReference type="Pfam" id="PF00389">
    <property type="entry name" value="2-Hacid_dh"/>
    <property type="match status" value="1"/>
</dbReference>
<dbReference type="EC" id="1.1.1.95" evidence="7"/>
<dbReference type="GO" id="GO:0051287">
    <property type="term" value="F:NAD binding"/>
    <property type="evidence" value="ECO:0007669"/>
    <property type="project" value="InterPro"/>
</dbReference>
<keyword evidence="3" id="KW-0520">NAD</keyword>
<evidence type="ECO:0000256" key="3">
    <source>
        <dbReference type="ARBA" id="ARBA00023027"/>
    </source>
</evidence>
<dbReference type="RefSeq" id="WP_179826612.1">
    <property type="nucleotide sequence ID" value="NZ_CP192034.1"/>
</dbReference>
<evidence type="ECO:0000313" key="8">
    <source>
        <dbReference type="Proteomes" id="UP000576393"/>
    </source>
</evidence>
<dbReference type="EMBL" id="JACCCO010000003">
    <property type="protein sequence ID" value="NYF43209.1"/>
    <property type="molecule type" value="Genomic_DNA"/>
</dbReference>
<dbReference type="InterPro" id="IPR006139">
    <property type="entry name" value="D-isomer_2_OHA_DH_cat_dom"/>
</dbReference>
<feature type="domain" description="D-isomer specific 2-hydroxyacid dehydrogenase NAD-binding" evidence="6">
    <location>
        <begin position="117"/>
        <end position="283"/>
    </location>
</feature>
<dbReference type="InterPro" id="IPR036291">
    <property type="entry name" value="NAD(P)-bd_dom_sf"/>
</dbReference>
<dbReference type="GO" id="GO:0016618">
    <property type="term" value="F:hydroxypyruvate reductase [NAD(P)H] activity"/>
    <property type="evidence" value="ECO:0007669"/>
    <property type="project" value="TreeGrafter"/>
</dbReference>
<dbReference type="GO" id="GO:0005829">
    <property type="term" value="C:cytosol"/>
    <property type="evidence" value="ECO:0007669"/>
    <property type="project" value="TreeGrafter"/>
</dbReference>
<proteinExistence type="inferred from homology"/>
<keyword evidence="2 4" id="KW-0560">Oxidoreductase</keyword>
<comment type="similarity">
    <text evidence="1 4">Belongs to the D-isomer specific 2-hydroxyacid dehydrogenase family.</text>
</comment>
<evidence type="ECO:0000259" key="6">
    <source>
        <dbReference type="Pfam" id="PF02826"/>
    </source>
</evidence>
<name>A0A852V410_9ACTN</name>